<sequence>MTPTQRVLASLSAMKNPAYTGEHRCIPCTLLNLVIAAATAAVIVLVATAIGAPFAFGTGIATLVGAVAIIYFRGYIVPGTPMLTKQYFPSWIMALFDTEPSRVGWIDDDPQAILLEIGVVVDDPNADDVALESAFVDEWERSIAIHRTDDAAIKRSLGWIADIEPDRLEFETKPHAFVVQADGVHLANWPSRAACVADAAAARAFSERDPDWERRPLSFKTDLLGVLRLFLERCPTCDGSVALSQDVVESCCRTRDVVAATCTECNARLFEMDVDPDTFAGSI</sequence>
<feature type="transmembrane region" description="Helical" evidence="1">
    <location>
        <begin position="30"/>
        <end position="50"/>
    </location>
</feature>
<dbReference type="OrthoDB" id="292134at2157"/>
<evidence type="ECO:0000313" key="5">
    <source>
        <dbReference type="EMBL" id="QFU84642.1"/>
    </source>
</evidence>
<evidence type="ECO:0000259" key="3">
    <source>
        <dbReference type="Pfam" id="PF26237"/>
    </source>
</evidence>
<dbReference type="InterPro" id="IPR058775">
    <property type="entry name" value="DUF8054_M"/>
</dbReference>
<evidence type="ECO:0000256" key="1">
    <source>
        <dbReference type="SAM" id="Phobius"/>
    </source>
</evidence>
<dbReference type="KEGG" id="nas:GCU68_19120"/>
<dbReference type="EMBL" id="CP045490">
    <property type="protein sequence ID" value="QFU84642.1"/>
    <property type="molecule type" value="Genomic_DNA"/>
</dbReference>
<accession>A0A5P9P951</accession>
<feature type="domain" description="DUF8054" evidence="2">
    <location>
        <begin position="12"/>
        <end position="98"/>
    </location>
</feature>
<feature type="domain" description="DUF8054" evidence="4">
    <location>
        <begin position="109"/>
        <end position="229"/>
    </location>
</feature>
<dbReference type="RefSeq" id="WP_152944202.1">
    <property type="nucleotide sequence ID" value="NZ_CP045490.1"/>
</dbReference>
<dbReference type="Pfam" id="PF26236">
    <property type="entry name" value="DUF8054_N"/>
    <property type="match status" value="1"/>
</dbReference>
<dbReference type="Proteomes" id="UP000326170">
    <property type="component" value="Plasmid unnamed2"/>
</dbReference>
<dbReference type="AlphaFoldDB" id="A0A5P9P951"/>
<proteinExistence type="predicted"/>
<dbReference type="Pfam" id="PF26238">
    <property type="entry name" value="DUF8054_M"/>
    <property type="match status" value="1"/>
</dbReference>
<keyword evidence="6" id="KW-1185">Reference proteome</keyword>
<gene>
    <name evidence="5" type="ORF">GCU68_19120</name>
</gene>
<evidence type="ECO:0000259" key="2">
    <source>
        <dbReference type="Pfam" id="PF26236"/>
    </source>
</evidence>
<dbReference type="GeneID" id="42303171"/>
<organism evidence="5 6">
    <name type="scientific">Natronorubrum aibiense</name>
    <dbReference type="NCBI Taxonomy" id="348826"/>
    <lineage>
        <taxon>Archaea</taxon>
        <taxon>Methanobacteriati</taxon>
        <taxon>Methanobacteriota</taxon>
        <taxon>Stenosarchaea group</taxon>
        <taxon>Halobacteria</taxon>
        <taxon>Halobacteriales</taxon>
        <taxon>Natrialbaceae</taxon>
        <taxon>Natronorubrum</taxon>
    </lineage>
</organism>
<reference evidence="5 6" key="1">
    <citation type="journal article" date="2007" name="Int. J. Syst. Evol. Microbiol.">
        <title>Natronorubrum sulfidifaciens sp. nov., an extremely haloalkaliphilic archaeon isolated from Aiding salt lake in Xin-Jiang, China.</title>
        <authorList>
            <person name="Cui H.L."/>
            <person name="Tohty D."/>
            <person name="Liu H.C."/>
            <person name="Liu S.J."/>
            <person name="Oren A."/>
            <person name="Zhou P.J."/>
        </authorList>
    </citation>
    <scope>NUCLEOTIDE SEQUENCE [LARGE SCALE GENOMIC DNA]</scope>
    <source>
        <strain evidence="5 6">7-3</strain>
        <plasmid evidence="5">unnamed2</plasmid>
    </source>
</reference>
<protein>
    <submittedName>
        <fullName evidence="5">Uncharacterized protein</fullName>
    </submittedName>
</protein>
<name>A0A5P9P951_9EURY</name>
<dbReference type="InterPro" id="IPR058675">
    <property type="entry name" value="DUF8054_C"/>
</dbReference>
<feature type="domain" description="DUF8054" evidence="3">
    <location>
        <begin position="232"/>
        <end position="272"/>
    </location>
</feature>
<geneLocation type="plasmid" evidence="5 6">
    <name>unnamed2</name>
</geneLocation>
<keyword evidence="1" id="KW-0472">Membrane</keyword>
<dbReference type="Pfam" id="PF26237">
    <property type="entry name" value="DUF8054_C"/>
    <property type="match status" value="1"/>
</dbReference>
<keyword evidence="5" id="KW-0614">Plasmid</keyword>
<evidence type="ECO:0000259" key="4">
    <source>
        <dbReference type="Pfam" id="PF26238"/>
    </source>
</evidence>
<dbReference type="InterPro" id="IPR058674">
    <property type="entry name" value="DUF8054_N"/>
</dbReference>
<evidence type="ECO:0000313" key="6">
    <source>
        <dbReference type="Proteomes" id="UP000326170"/>
    </source>
</evidence>
<keyword evidence="1" id="KW-0812">Transmembrane</keyword>
<feature type="transmembrane region" description="Helical" evidence="1">
    <location>
        <begin position="56"/>
        <end position="76"/>
    </location>
</feature>
<keyword evidence="1" id="KW-1133">Transmembrane helix</keyword>